<keyword evidence="2" id="KW-0472">Membrane</keyword>
<reference evidence="3 4" key="1">
    <citation type="submission" date="2018-10" db="EMBL/GenBank/DDBJ databases">
        <authorList>
            <person name="Ekblom R."/>
            <person name="Jareborg N."/>
        </authorList>
    </citation>
    <scope>NUCLEOTIDE SEQUENCE [LARGE SCALE GENOMIC DNA]</scope>
    <source>
        <tissue evidence="3">Muscle</tissue>
    </source>
</reference>
<dbReference type="Proteomes" id="UP000269945">
    <property type="component" value="Unassembled WGS sequence"/>
</dbReference>
<keyword evidence="2" id="KW-1133">Transmembrane helix</keyword>
<name>A0A9X9PYL1_GULGU</name>
<accession>A0A9X9PYL1</accession>
<proteinExistence type="predicted"/>
<organism evidence="3 4">
    <name type="scientific">Gulo gulo</name>
    <name type="common">Wolverine</name>
    <name type="synonym">Gluton</name>
    <dbReference type="NCBI Taxonomy" id="48420"/>
    <lineage>
        <taxon>Eukaryota</taxon>
        <taxon>Metazoa</taxon>
        <taxon>Chordata</taxon>
        <taxon>Craniata</taxon>
        <taxon>Vertebrata</taxon>
        <taxon>Euteleostomi</taxon>
        <taxon>Mammalia</taxon>
        <taxon>Eutheria</taxon>
        <taxon>Laurasiatheria</taxon>
        <taxon>Carnivora</taxon>
        <taxon>Caniformia</taxon>
        <taxon>Musteloidea</taxon>
        <taxon>Mustelidae</taxon>
        <taxon>Guloninae</taxon>
        <taxon>Gulo</taxon>
    </lineage>
</organism>
<feature type="compositionally biased region" description="Basic and acidic residues" evidence="1">
    <location>
        <begin position="1"/>
        <end position="10"/>
    </location>
</feature>
<feature type="compositionally biased region" description="Basic and acidic residues" evidence="1">
    <location>
        <begin position="120"/>
        <end position="129"/>
    </location>
</feature>
<keyword evidence="4" id="KW-1185">Reference proteome</keyword>
<protein>
    <submittedName>
        <fullName evidence="3">Uncharacterized protein</fullName>
    </submittedName>
</protein>
<feature type="transmembrane region" description="Helical" evidence="2">
    <location>
        <begin position="48"/>
        <end position="68"/>
    </location>
</feature>
<evidence type="ECO:0000313" key="4">
    <source>
        <dbReference type="Proteomes" id="UP000269945"/>
    </source>
</evidence>
<comment type="caution">
    <text evidence="3">The sequence shown here is derived from an EMBL/GenBank/DDBJ whole genome shotgun (WGS) entry which is preliminary data.</text>
</comment>
<feature type="non-terminal residue" evidence="3">
    <location>
        <position position="1"/>
    </location>
</feature>
<dbReference type="EMBL" id="CYRY02009401">
    <property type="protein sequence ID" value="VCW77814.1"/>
    <property type="molecule type" value="Genomic_DNA"/>
</dbReference>
<feature type="region of interest" description="Disordered" evidence="1">
    <location>
        <begin position="76"/>
        <end position="136"/>
    </location>
</feature>
<evidence type="ECO:0000313" key="3">
    <source>
        <dbReference type="EMBL" id="VCW77814.1"/>
    </source>
</evidence>
<dbReference type="AlphaFoldDB" id="A0A9X9PYL1"/>
<feature type="compositionally biased region" description="Polar residues" evidence="1">
    <location>
        <begin position="76"/>
        <end position="87"/>
    </location>
</feature>
<gene>
    <name evidence="3" type="ORF">BN2614_LOCUS1</name>
</gene>
<sequence length="136" mass="14484">AAHLRAKDPEPSFPLKPFPSSAGRQPLRTGRPHPVLQRPASPPARGPFLHFLCGVLIHGTFCFLLFPLCCSKTIQAQTPDSGESSTSPERRLPRTTPAPPADPKAGAPTPPALPAACLRSPEEASREFIDAPIPVV</sequence>
<evidence type="ECO:0000256" key="2">
    <source>
        <dbReference type="SAM" id="Phobius"/>
    </source>
</evidence>
<feature type="compositionally biased region" description="Pro residues" evidence="1">
    <location>
        <begin position="96"/>
        <end position="113"/>
    </location>
</feature>
<evidence type="ECO:0000256" key="1">
    <source>
        <dbReference type="SAM" id="MobiDB-lite"/>
    </source>
</evidence>
<feature type="region of interest" description="Disordered" evidence="1">
    <location>
        <begin position="1"/>
        <end position="41"/>
    </location>
</feature>
<keyword evidence="2" id="KW-0812">Transmembrane</keyword>